<evidence type="ECO:0000256" key="4">
    <source>
        <dbReference type="ARBA" id="ARBA00022692"/>
    </source>
</evidence>
<keyword evidence="5" id="KW-0256">Endoplasmic reticulum</keyword>
<dbReference type="InterPro" id="IPR009580">
    <property type="entry name" value="GPI_biosynthesis_protein_Pig-F"/>
</dbReference>
<dbReference type="OrthoDB" id="17366at2759"/>
<dbReference type="Pfam" id="PF06699">
    <property type="entry name" value="PIG-F"/>
    <property type="match status" value="1"/>
</dbReference>
<accession>A0A3M7R8T1</accession>
<evidence type="ECO:0000313" key="9">
    <source>
        <dbReference type="EMBL" id="RNA19869.1"/>
    </source>
</evidence>
<dbReference type="GO" id="GO:0005789">
    <property type="term" value="C:endoplasmic reticulum membrane"/>
    <property type="evidence" value="ECO:0007669"/>
    <property type="project" value="UniProtKB-SubCell"/>
</dbReference>
<comment type="pathway">
    <text evidence="2">Glycolipid biosynthesis; glycosylphosphatidylinositol-anchor biosynthesis.</text>
</comment>
<dbReference type="GO" id="GO:0006506">
    <property type="term" value="P:GPI anchor biosynthetic process"/>
    <property type="evidence" value="ECO:0007669"/>
    <property type="project" value="UniProtKB-UniPathway"/>
</dbReference>
<feature type="transmembrane region" description="Helical" evidence="8">
    <location>
        <begin position="120"/>
        <end position="142"/>
    </location>
</feature>
<dbReference type="Proteomes" id="UP000276133">
    <property type="component" value="Unassembled WGS sequence"/>
</dbReference>
<keyword evidence="4 8" id="KW-0812">Transmembrane</keyword>
<keyword evidence="10" id="KW-1185">Reference proteome</keyword>
<feature type="transmembrane region" description="Helical" evidence="8">
    <location>
        <begin position="44"/>
        <end position="66"/>
    </location>
</feature>
<organism evidence="9 10">
    <name type="scientific">Brachionus plicatilis</name>
    <name type="common">Marine rotifer</name>
    <name type="synonym">Brachionus muelleri</name>
    <dbReference type="NCBI Taxonomy" id="10195"/>
    <lineage>
        <taxon>Eukaryota</taxon>
        <taxon>Metazoa</taxon>
        <taxon>Spiralia</taxon>
        <taxon>Gnathifera</taxon>
        <taxon>Rotifera</taxon>
        <taxon>Eurotatoria</taxon>
        <taxon>Monogononta</taxon>
        <taxon>Pseudotrocha</taxon>
        <taxon>Ploima</taxon>
        <taxon>Brachionidae</taxon>
        <taxon>Brachionus</taxon>
    </lineage>
</organism>
<keyword evidence="3" id="KW-0337">GPI-anchor biosynthesis</keyword>
<dbReference type="AlphaFoldDB" id="A0A3M7R8T1"/>
<keyword evidence="6 8" id="KW-1133">Transmembrane helix</keyword>
<evidence type="ECO:0000313" key="10">
    <source>
        <dbReference type="Proteomes" id="UP000276133"/>
    </source>
</evidence>
<proteinExistence type="predicted"/>
<sequence>MRMYDHESGNNLLNLVFTLMEFLVSTILVYLVAVSFGAYLIEDFLATLIFSIFLSLISVMPFLIMIKHKSPIELLERLLFRQEYKTNIEQALSRVSRGSIIGAWFGALVIPLDWDKWWQKWPISCIIGAVVGILVSLLINLIKLKKKVKLDS</sequence>
<evidence type="ECO:0000256" key="3">
    <source>
        <dbReference type="ARBA" id="ARBA00022502"/>
    </source>
</evidence>
<keyword evidence="7 8" id="KW-0472">Membrane</keyword>
<evidence type="ECO:0000256" key="6">
    <source>
        <dbReference type="ARBA" id="ARBA00022989"/>
    </source>
</evidence>
<gene>
    <name evidence="9" type="ORF">BpHYR1_032612</name>
</gene>
<feature type="transmembrane region" description="Helical" evidence="8">
    <location>
        <begin position="12"/>
        <end position="38"/>
    </location>
</feature>
<comment type="caution">
    <text evidence="9">The sequence shown here is derived from an EMBL/GenBank/DDBJ whole genome shotgun (WGS) entry which is preliminary data.</text>
</comment>
<protein>
    <submittedName>
        <fullName evidence="9">Phosphatidylinositol-glycan biosynthesis class F</fullName>
    </submittedName>
</protein>
<reference evidence="9 10" key="1">
    <citation type="journal article" date="2018" name="Sci. Rep.">
        <title>Genomic signatures of local adaptation to the degree of environmental predictability in rotifers.</title>
        <authorList>
            <person name="Franch-Gras L."/>
            <person name="Hahn C."/>
            <person name="Garcia-Roger E.M."/>
            <person name="Carmona M.J."/>
            <person name="Serra M."/>
            <person name="Gomez A."/>
        </authorList>
    </citation>
    <scope>NUCLEOTIDE SEQUENCE [LARGE SCALE GENOMIC DNA]</scope>
    <source>
        <strain evidence="9">HYR1</strain>
    </source>
</reference>
<dbReference type="EMBL" id="REGN01003962">
    <property type="protein sequence ID" value="RNA19869.1"/>
    <property type="molecule type" value="Genomic_DNA"/>
</dbReference>
<name>A0A3M7R8T1_BRAPC</name>
<dbReference type="STRING" id="10195.A0A3M7R8T1"/>
<evidence type="ECO:0000256" key="1">
    <source>
        <dbReference type="ARBA" id="ARBA00004477"/>
    </source>
</evidence>
<evidence type="ECO:0000256" key="8">
    <source>
        <dbReference type="SAM" id="Phobius"/>
    </source>
</evidence>
<evidence type="ECO:0000256" key="7">
    <source>
        <dbReference type="ARBA" id="ARBA00023136"/>
    </source>
</evidence>
<feature type="transmembrane region" description="Helical" evidence="8">
    <location>
        <begin position="95"/>
        <end position="114"/>
    </location>
</feature>
<evidence type="ECO:0000256" key="5">
    <source>
        <dbReference type="ARBA" id="ARBA00022824"/>
    </source>
</evidence>
<comment type="subcellular location">
    <subcellularLocation>
        <location evidence="1">Endoplasmic reticulum membrane</location>
        <topology evidence="1">Multi-pass membrane protein</topology>
    </subcellularLocation>
</comment>
<dbReference type="UniPathway" id="UPA00196"/>
<evidence type="ECO:0000256" key="2">
    <source>
        <dbReference type="ARBA" id="ARBA00004687"/>
    </source>
</evidence>